<dbReference type="Pfam" id="PF17286">
    <property type="entry name" value="PRMT5_C"/>
    <property type="match status" value="1"/>
</dbReference>
<dbReference type="Gene3D" id="2.70.160.11">
    <property type="entry name" value="Hnrnp arginine n-methyltransferase1"/>
    <property type="match status" value="1"/>
</dbReference>
<dbReference type="PANTHER" id="PTHR10738:SF0">
    <property type="entry name" value="PROTEIN ARGININE N-METHYLTRANSFERASE 5"/>
    <property type="match status" value="1"/>
</dbReference>
<dbReference type="InterPro" id="IPR035248">
    <property type="entry name" value="PRMT5_C"/>
</dbReference>
<keyword evidence="3" id="KW-1185">Reference proteome</keyword>
<evidence type="ECO:0000313" key="4">
    <source>
        <dbReference type="RefSeq" id="XP_006815550.1"/>
    </source>
</evidence>
<name>A0ABM0M6A9_SACKO</name>
<sequence>MFTFVHPNRSQKDNSRFKSVSFDVEEDTVLHGFAGYFDTILFGDVTLSINPKTHSDGMFSWFPIFFPIKEPIYVHKGEKVSVSFWRNCTAKNIWYEWCVTSPIVKPIHNSNGRSYTIGL</sequence>
<evidence type="ECO:0000313" key="3">
    <source>
        <dbReference type="Proteomes" id="UP000694865"/>
    </source>
</evidence>
<feature type="domain" description="PRMT5 oligomerisation" evidence="2">
    <location>
        <begin position="1"/>
        <end position="117"/>
    </location>
</feature>
<organism evidence="3 4">
    <name type="scientific">Saccoglossus kowalevskii</name>
    <name type="common">Acorn worm</name>
    <dbReference type="NCBI Taxonomy" id="10224"/>
    <lineage>
        <taxon>Eukaryota</taxon>
        <taxon>Metazoa</taxon>
        <taxon>Hemichordata</taxon>
        <taxon>Enteropneusta</taxon>
        <taxon>Harrimaniidae</taxon>
        <taxon>Saccoglossus</taxon>
    </lineage>
</organism>
<dbReference type="InterPro" id="IPR025799">
    <property type="entry name" value="Arg_MeTrfase"/>
</dbReference>
<gene>
    <name evidence="4" type="primary">LOC102809213</name>
</gene>
<evidence type="ECO:0000259" key="2">
    <source>
        <dbReference type="Pfam" id="PF17286"/>
    </source>
</evidence>
<proteinExistence type="predicted"/>
<dbReference type="RefSeq" id="XP_006815550.1">
    <property type="nucleotide sequence ID" value="XM_006815487.1"/>
</dbReference>
<keyword evidence="1" id="KW-0949">S-adenosyl-L-methionine</keyword>
<dbReference type="Proteomes" id="UP000694865">
    <property type="component" value="Unplaced"/>
</dbReference>
<evidence type="ECO:0000256" key="1">
    <source>
        <dbReference type="ARBA" id="ARBA00022691"/>
    </source>
</evidence>
<protein>
    <submittedName>
        <fullName evidence="4">Protein arginine N-methyltransferase 5-like</fullName>
    </submittedName>
</protein>
<dbReference type="PANTHER" id="PTHR10738">
    <property type="entry name" value="PROTEIN ARGININE N-METHYLTRANSFERASE 5"/>
    <property type="match status" value="1"/>
</dbReference>
<dbReference type="SUPFAM" id="SSF53335">
    <property type="entry name" value="S-adenosyl-L-methionine-dependent methyltransferases"/>
    <property type="match status" value="1"/>
</dbReference>
<dbReference type="GeneID" id="102809213"/>
<dbReference type="InterPro" id="IPR029063">
    <property type="entry name" value="SAM-dependent_MTases_sf"/>
</dbReference>
<reference evidence="4" key="1">
    <citation type="submission" date="2025-08" db="UniProtKB">
        <authorList>
            <consortium name="RefSeq"/>
        </authorList>
    </citation>
    <scope>IDENTIFICATION</scope>
    <source>
        <tissue evidence="4">Testes</tissue>
    </source>
</reference>
<accession>A0ABM0M6A9</accession>